<evidence type="ECO:0000256" key="5">
    <source>
        <dbReference type="SAM" id="MobiDB-lite"/>
    </source>
</evidence>
<dbReference type="GO" id="GO:0061723">
    <property type="term" value="P:glycophagy"/>
    <property type="evidence" value="ECO:0007669"/>
    <property type="project" value="TreeGrafter"/>
</dbReference>
<feature type="region of interest" description="Disordered" evidence="5">
    <location>
        <begin position="1"/>
        <end position="26"/>
    </location>
</feature>
<feature type="compositionally biased region" description="Polar residues" evidence="5">
    <location>
        <begin position="17"/>
        <end position="26"/>
    </location>
</feature>
<dbReference type="OrthoDB" id="10003551at2759"/>
<proteinExistence type="inferred from homology"/>
<evidence type="ECO:0000313" key="6">
    <source>
        <dbReference type="EMBL" id="CRK97721.1"/>
    </source>
</evidence>
<dbReference type="Gene3D" id="3.10.20.90">
    <property type="entry name" value="Phosphatidylinositol 3-kinase Catalytic Subunit, Chain A, domain 1"/>
    <property type="match status" value="1"/>
</dbReference>
<dbReference type="FunFam" id="3.10.20.90:FF:000150">
    <property type="entry name" value="Ubiquitin-like protein ATG12"/>
    <property type="match status" value="1"/>
</dbReference>
<accession>A0A1J1IH09</accession>
<dbReference type="GO" id="GO:0097352">
    <property type="term" value="P:autophagosome maturation"/>
    <property type="evidence" value="ECO:0007669"/>
    <property type="project" value="TreeGrafter"/>
</dbReference>
<dbReference type="GO" id="GO:0034045">
    <property type="term" value="C:phagophore assembly site membrane"/>
    <property type="evidence" value="ECO:0007669"/>
    <property type="project" value="TreeGrafter"/>
</dbReference>
<reference evidence="6 7" key="1">
    <citation type="submission" date="2015-04" db="EMBL/GenBank/DDBJ databases">
        <authorList>
            <person name="Syromyatnikov M.Y."/>
            <person name="Popov V.N."/>
        </authorList>
    </citation>
    <scope>NUCLEOTIDE SEQUENCE [LARGE SCALE GENOMIC DNA]</scope>
</reference>
<comment type="similarity">
    <text evidence="4">Belongs to the ATG12 family.</text>
</comment>
<keyword evidence="3 4" id="KW-0072">Autophagy</keyword>
<dbReference type="GO" id="GO:0019776">
    <property type="term" value="F:Atg8-family ligase activity"/>
    <property type="evidence" value="ECO:0007669"/>
    <property type="project" value="TreeGrafter"/>
</dbReference>
<keyword evidence="2 4" id="KW-0833">Ubl conjugation pathway</keyword>
<evidence type="ECO:0000256" key="3">
    <source>
        <dbReference type="ARBA" id="ARBA00023006"/>
    </source>
</evidence>
<dbReference type="CDD" id="cd01612">
    <property type="entry name" value="Ubl_ATG12"/>
    <property type="match status" value="1"/>
</dbReference>
<protein>
    <recommendedName>
        <fullName evidence="4">Ubiquitin-like protein ATG12</fullName>
    </recommendedName>
</protein>
<dbReference type="SUPFAM" id="SSF54236">
    <property type="entry name" value="Ubiquitin-like"/>
    <property type="match status" value="1"/>
</dbReference>
<dbReference type="STRING" id="568069.A0A1J1IH09"/>
<dbReference type="PANTHER" id="PTHR13385">
    <property type="entry name" value="AUTOPHAGY PROTEIN 12"/>
    <property type="match status" value="1"/>
</dbReference>
<sequence>MSQDNAPDSSVGMESLSLKTEQPQKPSDVTKIDLLLNAAGNAPIMKQRKWTVDYMKDVNWVCKFIHKYLKLDPEEKLFLYVNQTFAPSPDQVLKNLYECYGNQNKLTLHYSISQAWG</sequence>
<evidence type="ECO:0000256" key="4">
    <source>
        <dbReference type="RuleBase" id="RU361201"/>
    </source>
</evidence>
<comment type="subunit">
    <text evidence="4">Forms a conjugate with ATG5.</text>
</comment>
<dbReference type="GO" id="GO:0034727">
    <property type="term" value="P:piecemeal microautophagy of the nucleus"/>
    <property type="evidence" value="ECO:0007669"/>
    <property type="project" value="TreeGrafter"/>
</dbReference>
<dbReference type="Pfam" id="PF04110">
    <property type="entry name" value="APG12"/>
    <property type="match status" value="1"/>
</dbReference>
<dbReference type="GO" id="GO:0034274">
    <property type="term" value="C:Atg12-Atg5-Atg16 complex"/>
    <property type="evidence" value="ECO:0007669"/>
    <property type="project" value="TreeGrafter"/>
</dbReference>
<dbReference type="PANTHER" id="PTHR13385:SF0">
    <property type="entry name" value="UBIQUITIN-LIKE PROTEIN ATG12"/>
    <property type="match status" value="1"/>
</dbReference>
<evidence type="ECO:0000256" key="2">
    <source>
        <dbReference type="ARBA" id="ARBA00022786"/>
    </source>
</evidence>
<evidence type="ECO:0000313" key="7">
    <source>
        <dbReference type="Proteomes" id="UP000183832"/>
    </source>
</evidence>
<dbReference type="GO" id="GO:0000421">
    <property type="term" value="C:autophagosome membrane"/>
    <property type="evidence" value="ECO:0007669"/>
    <property type="project" value="TreeGrafter"/>
</dbReference>
<dbReference type="GO" id="GO:0000045">
    <property type="term" value="P:autophagosome assembly"/>
    <property type="evidence" value="ECO:0007669"/>
    <property type="project" value="InterPro"/>
</dbReference>
<keyword evidence="1 4" id="KW-1017">Isopeptide bond</keyword>
<comment type="function">
    <text evidence="4">Ubiquitin-like protein involved in autophagic vesicle formation.</text>
</comment>
<dbReference type="EMBL" id="CVRI01000047">
    <property type="protein sequence ID" value="CRK97721.1"/>
    <property type="molecule type" value="Genomic_DNA"/>
</dbReference>
<dbReference type="Proteomes" id="UP000183832">
    <property type="component" value="Unassembled WGS sequence"/>
</dbReference>
<dbReference type="InterPro" id="IPR007242">
    <property type="entry name" value="Atg12"/>
</dbReference>
<evidence type="ECO:0000256" key="1">
    <source>
        <dbReference type="ARBA" id="ARBA00022499"/>
    </source>
</evidence>
<dbReference type="GO" id="GO:0000422">
    <property type="term" value="P:autophagy of mitochondrion"/>
    <property type="evidence" value="ECO:0007669"/>
    <property type="project" value="TreeGrafter"/>
</dbReference>
<gene>
    <name evidence="6" type="ORF">CLUMA_CG011101</name>
</gene>
<dbReference type="InterPro" id="IPR029071">
    <property type="entry name" value="Ubiquitin-like_domsf"/>
</dbReference>
<keyword evidence="7" id="KW-1185">Reference proteome</keyword>
<dbReference type="AlphaFoldDB" id="A0A1J1IH09"/>
<name>A0A1J1IH09_9DIPT</name>
<organism evidence="6 7">
    <name type="scientific">Clunio marinus</name>
    <dbReference type="NCBI Taxonomy" id="568069"/>
    <lineage>
        <taxon>Eukaryota</taxon>
        <taxon>Metazoa</taxon>
        <taxon>Ecdysozoa</taxon>
        <taxon>Arthropoda</taxon>
        <taxon>Hexapoda</taxon>
        <taxon>Insecta</taxon>
        <taxon>Pterygota</taxon>
        <taxon>Neoptera</taxon>
        <taxon>Endopterygota</taxon>
        <taxon>Diptera</taxon>
        <taxon>Nematocera</taxon>
        <taxon>Chironomoidea</taxon>
        <taxon>Chironomidae</taxon>
        <taxon>Clunio</taxon>
    </lineage>
</organism>